<dbReference type="AlphaFoldDB" id="W7BWW2"/>
<proteinExistence type="predicted"/>
<reference evidence="1 2" key="1">
    <citation type="journal article" date="2014" name="Int. J. Syst. Evol. Microbiol.">
        <title>Listeria floridensis sp. nov., Listeria aquatica sp. nov., Listeria cornellensis sp. nov., Listeria riparia sp. nov. and Listeria grandensis sp. nov., from agricultural and natural environments.</title>
        <authorList>
            <person name="den Bakker H.C."/>
            <person name="Warchocki S."/>
            <person name="Wright E.M."/>
            <person name="Allred A.F."/>
            <person name="Ahlstrom C."/>
            <person name="Manuel C.S."/>
            <person name="Stasiewicz M.J."/>
            <person name="Burrell A."/>
            <person name="Roof S."/>
            <person name="Strawn L."/>
            <person name="Fortes E.D."/>
            <person name="Nightingale K.K."/>
            <person name="Kephart D."/>
            <person name="Wiedmann M."/>
        </authorList>
    </citation>
    <scope>NUCLEOTIDE SEQUENCE [LARGE SCALE GENOMIC DNA]</scope>
    <source>
        <strain evidence="2">FSL F6-969</strain>
    </source>
</reference>
<keyword evidence="2" id="KW-1185">Reference proteome</keyword>
<dbReference type="OrthoDB" id="9912074at2"/>
<evidence type="ECO:0000313" key="1">
    <source>
        <dbReference type="EMBL" id="EUJ30247.1"/>
    </source>
</evidence>
<dbReference type="STRING" id="1265820.PCORN_09092"/>
<dbReference type="EMBL" id="AODE01000018">
    <property type="protein sequence ID" value="EUJ30247.1"/>
    <property type="molecule type" value="Genomic_DNA"/>
</dbReference>
<dbReference type="PATRIC" id="fig|1265820.5.peg.1778"/>
<protein>
    <recommendedName>
        <fullName evidence="3">ArnR1-like winged helix-turn-helix domain-containing protein</fullName>
    </recommendedName>
</protein>
<organism evidence="1 2">
    <name type="scientific">Listeria cornellensis FSL F6-0969</name>
    <dbReference type="NCBI Taxonomy" id="1265820"/>
    <lineage>
        <taxon>Bacteria</taxon>
        <taxon>Bacillati</taxon>
        <taxon>Bacillota</taxon>
        <taxon>Bacilli</taxon>
        <taxon>Bacillales</taxon>
        <taxon>Listeriaceae</taxon>
        <taxon>Listeria</taxon>
    </lineage>
</organism>
<evidence type="ECO:0008006" key="3">
    <source>
        <dbReference type="Google" id="ProtNLM"/>
    </source>
</evidence>
<evidence type="ECO:0000313" key="2">
    <source>
        <dbReference type="Proteomes" id="UP000019254"/>
    </source>
</evidence>
<accession>W7BWW2</accession>
<gene>
    <name evidence="1" type="ORF">PCORN_09092</name>
</gene>
<dbReference type="RefSeq" id="WP_036079182.1">
    <property type="nucleotide sequence ID" value="NZ_AODE01000018.1"/>
</dbReference>
<dbReference type="Proteomes" id="UP000019254">
    <property type="component" value="Unassembled WGS sequence"/>
</dbReference>
<name>W7BWW2_9LIST</name>
<comment type="caution">
    <text evidence="1">The sequence shown here is derived from an EMBL/GenBank/DDBJ whole genome shotgun (WGS) entry which is preliminary data.</text>
</comment>
<sequence>MINKEFVKEKLCALTLLKQLNEKYLSFERIRVDPPRSLSVYDIKQVAYILDTFVTYGIVIFEVEGQDRVYYLTSLGKRLIQKVHQRQ</sequence>